<gene>
    <name evidence="11" type="primary">rlmE</name>
    <name evidence="11" type="synonym">ftsJ</name>
    <name evidence="11" type="synonym">rrmJ</name>
    <name evidence="14" type="ordered locus">STHERM_c21720</name>
</gene>
<dbReference type="InterPro" id="IPR029063">
    <property type="entry name" value="SAM-dependent_MTases_sf"/>
</dbReference>
<dbReference type="HAMAP" id="MF_01547">
    <property type="entry name" value="RNA_methyltr_E"/>
    <property type="match status" value="1"/>
</dbReference>
<evidence type="ECO:0000256" key="1">
    <source>
        <dbReference type="ARBA" id="ARBA00022552"/>
    </source>
</evidence>
<dbReference type="PANTHER" id="PTHR10920:SF18">
    <property type="entry name" value="RRNA METHYLTRANSFERASE 2, MITOCHONDRIAL"/>
    <property type="match status" value="1"/>
</dbReference>
<protein>
    <recommendedName>
        <fullName evidence="7 11">Ribosomal RNA large subunit methyltransferase E</fullName>
        <ecNumber evidence="6 11">2.1.1.166</ecNumber>
    </recommendedName>
    <alternativeName>
        <fullName evidence="9 11">23S rRNA Um2552 methyltransferase</fullName>
    </alternativeName>
    <alternativeName>
        <fullName evidence="8 11">rRNA (uridine-2'-O-)-methyltransferase</fullName>
    </alternativeName>
</protein>
<evidence type="ECO:0000256" key="11">
    <source>
        <dbReference type="HAMAP-Rule" id="MF_01547"/>
    </source>
</evidence>
<comment type="function">
    <text evidence="5 11">Specifically methylates the uridine in position 2552 of 23S rRNA at the 2'-O position of the ribose in the fully assembled 50S ribosomal subunit.</text>
</comment>
<dbReference type="EMBL" id="CP001698">
    <property type="protein sequence ID" value="ADN03101.1"/>
    <property type="molecule type" value="Genomic_DNA"/>
</dbReference>
<evidence type="ECO:0000313" key="14">
    <source>
        <dbReference type="EMBL" id="ADN03101.1"/>
    </source>
</evidence>
<comment type="subcellular location">
    <subcellularLocation>
        <location evidence="11">Cytoplasm</location>
    </subcellularLocation>
</comment>
<feature type="binding site" evidence="11">
    <location>
        <position position="49"/>
    </location>
    <ligand>
        <name>S-adenosyl-L-methionine</name>
        <dbReference type="ChEBI" id="CHEBI:59789"/>
    </ligand>
</feature>
<dbReference type="GO" id="GO:0008650">
    <property type="term" value="F:rRNA (uridine-2'-O-)-methyltransferase activity"/>
    <property type="evidence" value="ECO:0007669"/>
    <property type="project" value="UniProtKB-UniRule"/>
</dbReference>
<keyword evidence="2 11" id="KW-0489">Methyltransferase</keyword>
<dbReference type="RefSeq" id="WP_013314939.1">
    <property type="nucleotide sequence ID" value="NC_014484.1"/>
</dbReference>
<dbReference type="Pfam" id="PF01728">
    <property type="entry name" value="FtsJ"/>
    <property type="match status" value="1"/>
</dbReference>
<dbReference type="Gene3D" id="3.40.50.150">
    <property type="entry name" value="Vaccinia Virus protein VP39"/>
    <property type="match status" value="1"/>
</dbReference>
<evidence type="ECO:0000256" key="10">
    <source>
        <dbReference type="ARBA" id="ARBA00048970"/>
    </source>
</evidence>
<dbReference type="InterPro" id="IPR015507">
    <property type="entry name" value="rRNA-MeTfrase_E"/>
</dbReference>
<dbReference type="PaxDb" id="665571-STHERM_c21720"/>
<sequence>MKWDDDYYTRKAKREGYPARSVYKLMEIQQKYRIVSPGDRVLDLGAAPGSWSKYLLSCVGEKGLVVAVDLLPLVIGSHERLVFYQGDFTSDEVQERVDVHAPFQVIVSDAAPSTSGNRGLDTARSEALVEGILSLAGRWLVPGGNLVAKLFQGSGAQEIFRAVREGWERAYFVRPRATRRQSFEVFVVGVGRRS</sequence>
<dbReference type="AlphaFoldDB" id="E0RRC4"/>
<feature type="binding site" evidence="11">
    <location>
        <position position="69"/>
    </location>
    <ligand>
        <name>S-adenosyl-L-methionine</name>
        <dbReference type="ChEBI" id="CHEBI:59789"/>
    </ligand>
</feature>
<keyword evidence="11" id="KW-0963">Cytoplasm</keyword>
<dbReference type="KEGG" id="sta:STHERM_c21720"/>
<dbReference type="SUPFAM" id="SSF53335">
    <property type="entry name" value="S-adenosyl-L-methionine-dependent methyltransferases"/>
    <property type="match status" value="1"/>
</dbReference>
<evidence type="ECO:0000256" key="8">
    <source>
        <dbReference type="ARBA" id="ARBA00041995"/>
    </source>
</evidence>
<feature type="binding site" evidence="11">
    <location>
        <position position="109"/>
    </location>
    <ligand>
        <name>S-adenosyl-L-methionine</name>
        <dbReference type="ChEBI" id="CHEBI:59789"/>
    </ligand>
</feature>
<reference evidence="14 15" key="2">
    <citation type="journal article" date="2010" name="J. Bacteriol.">
        <title>Genome sequence of the polysaccharide-degrading, thermophilic anaerobe Spirochaeta thermophila DSM 6192.</title>
        <authorList>
            <person name="Angelov A."/>
            <person name="Liebl S."/>
            <person name="Ballschmiter M."/>
            <person name="Bomeke M."/>
            <person name="Lehmann R."/>
            <person name="Liesegang H."/>
            <person name="Daniel R."/>
            <person name="Liebl W."/>
        </authorList>
    </citation>
    <scope>NUCLEOTIDE SEQUENCE [LARGE SCALE GENOMIC DNA]</scope>
    <source>
        <strain evidence="15">ATCC 49972 / DSM 6192 / RI 19.B1</strain>
    </source>
</reference>
<keyword evidence="4 11" id="KW-0949">S-adenosyl-L-methionine</keyword>
<dbReference type="InterPro" id="IPR002877">
    <property type="entry name" value="RNA_MeTrfase_FtsJ_dom"/>
</dbReference>
<dbReference type="GO" id="GO:0005737">
    <property type="term" value="C:cytoplasm"/>
    <property type="evidence" value="ECO:0007669"/>
    <property type="project" value="UniProtKB-SubCell"/>
</dbReference>
<dbReference type="Proteomes" id="UP000001296">
    <property type="component" value="Chromosome"/>
</dbReference>
<dbReference type="InterPro" id="IPR050082">
    <property type="entry name" value="RNA_methyltr_RlmE"/>
</dbReference>
<dbReference type="EC" id="2.1.1.166" evidence="6 11"/>
<evidence type="ECO:0000256" key="4">
    <source>
        <dbReference type="ARBA" id="ARBA00022691"/>
    </source>
</evidence>
<evidence type="ECO:0000256" key="12">
    <source>
        <dbReference type="PIRSR" id="PIRSR005461-1"/>
    </source>
</evidence>
<evidence type="ECO:0000256" key="7">
    <source>
        <dbReference type="ARBA" id="ARBA00041129"/>
    </source>
</evidence>
<feature type="binding site" evidence="11">
    <location>
        <position position="87"/>
    </location>
    <ligand>
        <name>S-adenosyl-L-methionine</name>
        <dbReference type="ChEBI" id="CHEBI:59789"/>
    </ligand>
</feature>
<dbReference type="eggNOG" id="COG0293">
    <property type="taxonomic scope" value="Bacteria"/>
</dbReference>
<keyword evidence="3 11" id="KW-0808">Transferase</keyword>
<feature type="domain" description="Ribosomal RNA methyltransferase FtsJ" evidence="13">
    <location>
        <begin position="17"/>
        <end position="191"/>
    </location>
</feature>
<evidence type="ECO:0000313" key="15">
    <source>
        <dbReference type="Proteomes" id="UP000001296"/>
    </source>
</evidence>
<comment type="similarity">
    <text evidence="11">Belongs to the class I-like SAM-binding methyltransferase superfamily. RNA methyltransferase RlmE family.</text>
</comment>
<organism evidence="14 15">
    <name type="scientific">Winmispira thermophila (strain ATCC 49972 / DSM 6192 / RI 19.B1)</name>
    <name type="common">Spirochaeta thermophila</name>
    <dbReference type="NCBI Taxonomy" id="665571"/>
    <lineage>
        <taxon>Bacteria</taxon>
        <taxon>Pseudomonadati</taxon>
        <taxon>Spirochaetota</taxon>
        <taxon>Spirochaetia</taxon>
        <taxon>Winmispirales</taxon>
        <taxon>Winmispiraceae</taxon>
        <taxon>Winmispira</taxon>
    </lineage>
</organism>
<evidence type="ECO:0000256" key="5">
    <source>
        <dbReference type="ARBA" id="ARBA00037569"/>
    </source>
</evidence>
<comment type="catalytic activity">
    <reaction evidence="10 11">
        <text>uridine(2552) in 23S rRNA + S-adenosyl-L-methionine = 2'-O-methyluridine(2552) in 23S rRNA + S-adenosyl-L-homocysteine + H(+)</text>
        <dbReference type="Rhea" id="RHEA:42720"/>
        <dbReference type="Rhea" id="RHEA-COMP:10202"/>
        <dbReference type="Rhea" id="RHEA-COMP:10203"/>
        <dbReference type="ChEBI" id="CHEBI:15378"/>
        <dbReference type="ChEBI" id="CHEBI:57856"/>
        <dbReference type="ChEBI" id="CHEBI:59789"/>
        <dbReference type="ChEBI" id="CHEBI:65315"/>
        <dbReference type="ChEBI" id="CHEBI:74478"/>
        <dbReference type="EC" id="2.1.1.166"/>
    </reaction>
</comment>
<proteinExistence type="inferred from homology"/>
<evidence type="ECO:0000256" key="9">
    <source>
        <dbReference type="ARBA" id="ARBA00042745"/>
    </source>
</evidence>
<dbReference type="PIRSF" id="PIRSF005461">
    <property type="entry name" value="23S_rRNA_mtase"/>
    <property type="match status" value="1"/>
</dbReference>
<evidence type="ECO:0000256" key="2">
    <source>
        <dbReference type="ARBA" id="ARBA00022603"/>
    </source>
</evidence>
<evidence type="ECO:0000256" key="3">
    <source>
        <dbReference type="ARBA" id="ARBA00022679"/>
    </source>
</evidence>
<feature type="active site" description="Proton acceptor" evidence="11 12">
    <location>
        <position position="149"/>
    </location>
</feature>
<keyword evidence="1 11" id="KW-0698">rRNA processing</keyword>
<accession>E0RRC4</accession>
<dbReference type="PANTHER" id="PTHR10920">
    <property type="entry name" value="RIBOSOMAL RNA METHYLTRANSFERASE"/>
    <property type="match status" value="1"/>
</dbReference>
<reference key="1">
    <citation type="submission" date="2009-08" db="EMBL/GenBank/DDBJ databases">
        <title>The genome sequence of Spirochaeta thermophila DSM6192.</title>
        <authorList>
            <person name="Angelov A."/>
            <person name="Mientus M."/>
            <person name="Wittenberg S."/>
            <person name="Lehmann R."/>
            <person name="Liesegang H."/>
            <person name="Daniel R."/>
            <person name="Liebl W."/>
        </authorList>
    </citation>
    <scope>NUCLEOTIDE SEQUENCE</scope>
    <source>
        <strain>DSM 6192</strain>
    </source>
</reference>
<evidence type="ECO:0000259" key="13">
    <source>
        <dbReference type="Pfam" id="PF01728"/>
    </source>
</evidence>
<evidence type="ECO:0000256" key="6">
    <source>
        <dbReference type="ARBA" id="ARBA00038861"/>
    </source>
</evidence>
<name>E0RRC4_WINT6</name>
<feature type="binding site" evidence="11">
    <location>
        <position position="51"/>
    </location>
    <ligand>
        <name>S-adenosyl-L-methionine</name>
        <dbReference type="ChEBI" id="CHEBI:59789"/>
    </ligand>
</feature>
<dbReference type="HOGENOM" id="CLU_009422_4_4_12"/>